<dbReference type="RefSeq" id="WP_344812711.1">
    <property type="nucleotide sequence ID" value="NZ_BAAAYX010000009.1"/>
</dbReference>
<evidence type="ECO:0008006" key="3">
    <source>
        <dbReference type="Google" id="ProtNLM"/>
    </source>
</evidence>
<gene>
    <name evidence="1" type="ORF">GCM10022204_25170</name>
</gene>
<evidence type="ECO:0000313" key="2">
    <source>
        <dbReference type="Proteomes" id="UP001500051"/>
    </source>
</evidence>
<organism evidence="1 2">
    <name type="scientific">Microlunatus aurantiacus</name>
    <dbReference type="NCBI Taxonomy" id="446786"/>
    <lineage>
        <taxon>Bacteria</taxon>
        <taxon>Bacillati</taxon>
        <taxon>Actinomycetota</taxon>
        <taxon>Actinomycetes</taxon>
        <taxon>Propionibacteriales</taxon>
        <taxon>Propionibacteriaceae</taxon>
        <taxon>Microlunatus</taxon>
    </lineage>
</organism>
<proteinExistence type="predicted"/>
<dbReference type="InterPro" id="IPR012337">
    <property type="entry name" value="RNaseH-like_sf"/>
</dbReference>
<comment type="caution">
    <text evidence="1">The sequence shown here is derived from an EMBL/GenBank/DDBJ whole genome shotgun (WGS) entry which is preliminary data.</text>
</comment>
<accession>A0ABP7DM79</accession>
<dbReference type="EMBL" id="BAAAYX010000009">
    <property type="protein sequence ID" value="GAA3706364.1"/>
    <property type="molecule type" value="Genomic_DNA"/>
</dbReference>
<dbReference type="SUPFAM" id="SSF53098">
    <property type="entry name" value="Ribonuclease H-like"/>
    <property type="match status" value="1"/>
</dbReference>
<name>A0ABP7DM79_9ACTN</name>
<protein>
    <recommendedName>
        <fullName evidence="3">NurA domain-containing protein</fullName>
    </recommendedName>
</protein>
<keyword evidence="2" id="KW-1185">Reference proteome</keyword>
<reference evidence="2" key="1">
    <citation type="journal article" date="2019" name="Int. J. Syst. Evol. Microbiol.">
        <title>The Global Catalogue of Microorganisms (GCM) 10K type strain sequencing project: providing services to taxonomists for standard genome sequencing and annotation.</title>
        <authorList>
            <consortium name="The Broad Institute Genomics Platform"/>
            <consortium name="The Broad Institute Genome Sequencing Center for Infectious Disease"/>
            <person name="Wu L."/>
            <person name="Ma J."/>
        </authorList>
    </citation>
    <scope>NUCLEOTIDE SEQUENCE [LARGE SCALE GENOMIC DNA]</scope>
    <source>
        <strain evidence="2">JCM 16548</strain>
    </source>
</reference>
<evidence type="ECO:0000313" key="1">
    <source>
        <dbReference type="EMBL" id="GAA3706364.1"/>
    </source>
</evidence>
<dbReference type="Proteomes" id="UP001500051">
    <property type="component" value="Unassembled WGS sequence"/>
</dbReference>
<sequence length="323" mass="34628">MRFAVDSWDPGYGTSFGIDGPPETVTSVVTDVEVAADDWAPIAAPRLEPPRATLFVDGVRRIDARIWIDAPGAGEASMGLCASYAAGAICCCASGAHVLSPEIRRGLFTVDPHAAGLVTTAGTYQVFPTTLNEKQGLALSLSSALQQRLTELELIAAVNARGHGPDHGTPDGSELLVVDGPVRGREHLPRVLGFIKSHQIAYLEPRLHRLVAALGPTERTPVFLIGGSWDRFSWYLRLPGPRSHPWAGIARVECAANVTASDVIALAALSQAVLPRFASEEFKDPRAPQNLYPVGALESELRRRLGHPGLVYRALRQAAHAPH</sequence>